<accession>A0AA47LS02</accession>
<gene>
    <name evidence="1" type="ORF">N8M53_03575</name>
</gene>
<dbReference type="NCBIfam" id="NF008261">
    <property type="entry name" value="PRK11032.1"/>
    <property type="match status" value="1"/>
</dbReference>
<dbReference type="Pfam" id="PF07295">
    <property type="entry name" value="DUF1451"/>
    <property type="match status" value="1"/>
</dbReference>
<organism evidence="1 2">
    <name type="scientific">Salinivibrio kushneri</name>
    <dbReference type="NCBI Taxonomy" id="1908198"/>
    <lineage>
        <taxon>Bacteria</taxon>
        <taxon>Pseudomonadati</taxon>
        <taxon>Pseudomonadota</taxon>
        <taxon>Gammaproteobacteria</taxon>
        <taxon>Vibrionales</taxon>
        <taxon>Vibrionaceae</taxon>
        <taxon>Salinivibrio</taxon>
    </lineage>
</organism>
<dbReference type="InterPro" id="IPR009912">
    <property type="entry name" value="DUF1451"/>
</dbReference>
<name>A0AA47LS02_9GAMM</name>
<reference evidence="1" key="1">
    <citation type="submission" date="2022-09" db="EMBL/GenBank/DDBJ databases">
        <authorList>
            <person name="Li Z.-J."/>
        </authorList>
    </citation>
    <scope>NUCLEOTIDE SEQUENCE</scope>
    <source>
        <strain evidence="1">TGB11</strain>
    </source>
</reference>
<evidence type="ECO:0000313" key="1">
    <source>
        <dbReference type="EMBL" id="WBA09304.1"/>
    </source>
</evidence>
<dbReference type="RefSeq" id="WP_077668171.1">
    <property type="nucleotide sequence ID" value="NZ_CP114588.1"/>
</dbReference>
<dbReference type="Proteomes" id="UP001164748">
    <property type="component" value="Chromosome"/>
</dbReference>
<dbReference type="AlphaFoldDB" id="A0AA47LS02"/>
<evidence type="ECO:0000313" key="2">
    <source>
        <dbReference type="Proteomes" id="UP001164748"/>
    </source>
</evidence>
<protein>
    <submittedName>
        <fullName evidence="1">Zinc ribbon-containing protein</fullName>
    </submittedName>
</protein>
<dbReference type="EMBL" id="CP114588">
    <property type="protein sequence ID" value="WBA09304.1"/>
    <property type="molecule type" value="Genomic_DNA"/>
</dbReference>
<proteinExistence type="predicted"/>
<sequence length="161" mass="18787">MNKEKEPQQSIIERVKEALENSPEALSRWVELSDQYLKAAADLTKDEWALIEAYFKRDVKAFGEQYNKSQDEDIDSQVFNDLIANSIWEQLAEITDRTQLEWREVFDDLQHHGVYEAGEIVGLGVLQCEQCQHQTRHSRVDVIAPCSKCGHRYFSRRPYPV</sequence>